<dbReference type="Gene3D" id="1.10.10.10">
    <property type="entry name" value="Winged helix-like DNA-binding domain superfamily/Winged helix DNA-binding domain"/>
    <property type="match status" value="1"/>
</dbReference>
<evidence type="ECO:0000313" key="6">
    <source>
        <dbReference type="EMBL" id="MDY0874051.1"/>
    </source>
</evidence>
<dbReference type="EMBL" id="JAXCLX010000004">
    <property type="protein sequence ID" value="MDY0874051.1"/>
    <property type="molecule type" value="Genomic_DNA"/>
</dbReference>
<dbReference type="InterPro" id="IPR036390">
    <property type="entry name" value="WH_DNA-bd_sf"/>
</dbReference>
<evidence type="ECO:0000256" key="3">
    <source>
        <dbReference type="ARBA" id="ARBA00023125"/>
    </source>
</evidence>
<keyword evidence="3" id="KW-0238">DNA-binding</keyword>
<dbReference type="InterPro" id="IPR036388">
    <property type="entry name" value="WH-like_DNA-bd_sf"/>
</dbReference>
<keyword evidence="7" id="KW-1185">Reference proteome</keyword>
<reference evidence="6 7" key="1">
    <citation type="journal article" date="2013" name="Antonie Van Leeuwenhoek">
        <title>Dongia rigui sp. nov., isolated from freshwater of a large wetland in Korea.</title>
        <authorList>
            <person name="Baik K.S."/>
            <person name="Hwang Y.M."/>
            <person name="Choi J.S."/>
            <person name="Kwon J."/>
            <person name="Seong C.N."/>
        </authorList>
    </citation>
    <scope>NUCLEOTIDE SEQUENCE [LARGE SCALE GENOMIC DNA]</scope>
    <source>
        <strain evidence="6 7">04SU4-P</strain>
    </source>
</reference>
<comment type="caution">
    <text evidence="6">The sequence shown here is derived from an EMBL/GenBank/DDBJ whole genome shotgun (WGS) entry which is preliminary data.</text>
</comment>
<keyword evidence="4" id="KW-0804">Transcription</keyword>
<keyword evidence="2" id="KW-0805">Transcription regulation</keyword>
<evidence type="ECO:0000256" key="1">
    <source>
        <dbReference type="ARBA" id="ARBA00009437"/>
    </source>
</evidence>
<dbReference type="PROSITE" id="PS50931">
    <property type="entry name" value="HTH_LYSR"/>
    <property type="match status" value="1"/>
</dbReference>
<gene>
    <name evidence="6" type="ORF">SMD31_19070</name>
</gene>
<dbReference type="InterPro" id="IPR005119">
    <property type="entry name" value="LysR_subst-bd"/>
</dbReference>
<evidence type="ECO:0000313" key="7">
    <source>
        <dbReference type="Proteomes" id="UP001271769"/>
    </source>
</evidence>
<dbReference type="Proteomes" id="UP001271769">
    <property type="component" value="Unassembled WGS sequence"/>
</dbReference>
<dbReference type="RefSeq" id="WP_320502526.1">
    <property type="nucleotide sequence ID" value="NZ_JAXCLX010000004.1"/>
</dbReference>
<dbReference type="PANTHER" id="PTHR30126">
    <property type="entry name" value="HTH-TYPE TRANSCRIPTIONAL REGULATOR"/>
    <property type="match status" value="1"/>
</dbReference>
<comment type="similarity">
    <text evidence="1">Belongs to the LysR transcriptional regulatory family.</text>
</comment>
<dbReference type="PRINTS" id="PR00039">
    <property type="entry name" value="HTHLYSR"/>
</dbReference>
<evidence type="ECO:0000256" key="4">
    <source>
        <dbReference type="ARBA" id="ARBA00023163"/>
    </source>
</evidence>
<name>A0ABU5E590_9PROT</name>
<accession>A0ABU5E590</accession>
<sequence length="297" mass="32704">MTSISHSALRAFHAVATEGSFTKAARTLNVTQPTLSGQVKGLEEQFGVRLFDRRKRKIELTDIGRNLLDITWRMFGLEAEAEQVLTAAKGLKRGHLRIGADAPYHSIPFLAAFNRRYPNVRLSMSIGNSLGLKADLIDQRFDVVIAADIGGDAKLHAFPFQEDYLIAFVDRAHPWARKRKIKLEELAGHRLVLREPASTTRRAFDAAIGKANIQTGEVLEIGSREAIREAVAAGLGIGIVARSEFGDDMRLKALEFEGPRIKSTEFVACLADRRGTPLVKAFLDVARESSNDGRNAG</sequence>
<dbReference type="PANTHER" id="PTHR30126:SF94">
    <property type="entry name" value="LYSR FAMILY TRANSCRIPTIONAL REGULATOR"/>
    <property type="match status" value="1"/>
</dbReference>
<dbReference type="Gene3D" id="3.40.190.290">
    <property type="match status" value="1"/>
</dbReference>
<evidence type="ECO:0000259" key="5">
    <source>
        <dbReference type="PROSITE" id="PS50931"/>
    </source>
</evidence>
<evidence type="ECO:0000256" key="2">
    <source>
        <dbReference type="ARBA" id="ARBA00023015"/>
    </source>
</evidence>
<protein>
    <submittedName>
        <fullName evidence="6">LysR substrate-binding domain-containing protein</fullName>
    </submittedName>
</protein>
<dbReference type="SUPFAM" id="SSF46785">
    <property type="entry name" value="Winged helix' DNA-binding domain"/>
    <property type="match status" value="1"/>
</dbReference>
<dbReference type="InterPro" id="IPR000847">
    <property type="entry name" value="LysR_HTH_N"/>
</dbReference>
<dbReference type="Pfam" id="PF03466">
    <property type="entry name" value="LysR_substrate"/>
    <property type="match status" value="1"/>
</dbReference>
<proteinExistence type="inferred from homology"/>
<organism evidence="6 7">
    <name type="scientific">Dongia rigui</name>
    <dbReference type="NCBI Taxonomy" id="940149"/>
    <lineage>
        <taxon>Bacteria</taxon>
        <taxon>Pseudomonadati</taxon>
        <taxon>Pseudomonadota</taxon>
        <taxon>Alphaproteobacteria</taxon>
        <taxon>Rhodospirillales</taxon>
        <taxon>Dongiaceae</taxon>
        <taxon>Dongia</taxon>
    </lineage>
</organism>
<dbReference type="SUPFAM" id="SSF53850">
    <property type="entry name" value="Periplasmic binding protein-like II"/>
    <property type="match status" value="1"/>
</dbReference>
<dbReference type="Pfam" id="PF00126">
    <property type="entry name" value="HTH_1"/>
    <property type="match status" value="1"/>
</dbReference>
<feature type="domain" description="HTH lysR-type" evidence="5">
    <location>
        <begin position="1"/>
        <end position="61"/>
    </location>
</feature>